<dbReference type="PANTHER" id="PTHR30619">
    <property type="entry name" value="DNA INTERNALIZATION/COMPETENCE PROTEIN COMEC/REC2"/>
    <property type="match status" value="1"/>
</dbReference>
<dbReference type="Gene3D" id="3.60.15.10">
    <property type="entry name" value="Ribonuclease Z/Hydroxyacylglutathione hydrolase-like"/>
    <property type="match status" value="2"/>
</dbReference>
<evidence type="ECO:0000259" key="1">
    <source>
        <dbReference type="Pfam" id="PF00753"/>
    </source>
</evidence>
<accession>A0ABY8CWC0</accession>
<sequence length="513" mass="58022">MPRMQAPESGITVRMYRQGHGDCFLLAMRKTDGSAFYTLIDCGLWTNSEIKPGQTMDKIIADIAEATGNRLDIVLVTHEHMDHVNGFAEKDPATRRPCFDAIEIGELWLSWTEDEEDEFANGLREHFHDTLLALMGADERLERAGLAIDSPKRAMLRDLLSFETGEDAADGLRERLKEIRRRHPALSAREQAVLAIEGITNKRAIKYLRDRIDGDPVFLRPEHEPYPLKGVEGVRVYALGPPRDAELLLSLEPRGEEAFGLSADDPTRSLLAATTDDPENSGRSFDPRFGIPRKEIEKGRDRFLKTFFAEHYGPKGKRGAAETWRQIDTDWLAGSESLALRLNNEVNNTSLVVAIELTETGKVLLFTGDAQRGSWISWSPLKWTVAGRLVTARELLGRTIFYKAGHHGSHNATLDGSVDADYANISWLAKDAFRNDFVAVIPANTRWANEKKEWEHPRASIEARLKQKARGRVFRSDIDHIEKPEDVSDTEWQKFNRVETDLFFEYTIPDTLA</sequence>
<organism evidence="2 3">
    <name type="scientific">Sinorhizobium numidicum</name>
    <dbReference type="NCBI Taxonomy" id="680248"/>
    <lineage>
        <taxon>Bacteria</taxon>
        <taxon>Pseudomonadati</taxon>
        <taxon>Pseudomonadota</taxon>
        <taxon>Alphaproteobacteria</taxon>
        <taxon>Hyphomicrobiales</taxon>
        <taxon>Rhizobiaceae</taxon>
        <taxon>Sinorhizobium/Ensifer group</taxon>
        <taxon>Sinorhizobium</taxon>
    </lineage>
</organism>
<dbReference type="InterPro" id="IPR036866">
    <property type="entry name" value="RibonucZ/Hydroxyglut_hydro"/>
</dbReference>
<dbReference type="EMBL" id="CP120371">
    <property type="protein sequence ID" value="WEX82940.1"/>
    <property type="molecule type" value="Genomic_DNA"/>
</dbReference>
<protein>
    <submittedName>
        <fullName evidence="2">MBL fold metallo-hydrolase</fullName>
    </submittedName>
</protein>
<dbReference type="InterPro" id="IPR001279">
    <property type="entry name" value="Metallo-B-lactamas"/>
</dbReference>
<evidence type="ECO:0000313" key="3">
    <source>
        <dbReference type="Proteomes" id="UP001235547"/>
    </source>
</evidence>
<dbReference type="PANTHER" id="PTHR30619:SF1">
    <property type="entry name" value="RECOMBINATION PROTEIN 2"/>
    <property type="match status" value="1"/>
</dbReference>
<dbReference type="InterPro" id="IPR052159">
    <property type="entry name" value="Competence_DNA_uptake"/>
</dbReference>
<proteinExistence type="predicted"/>
<dbReference type="SUPFAM" id="SSF56281">
    <property type="entry name" value="Metallo-hydrolase/oxidoreductase"/>
    <property type="match status" value="1"/>
</dbReference>
<reference evidence="2 3" key="1">
    <citation type="submission" date="2023-03" db="EMBL/GenBank/DDBJ databases">
        <authorList>
            <person name="Kaur S."/>
            <person name="Espinosa-Saiz D."/>
            <person name="Velazquez E."/>
            <person name="Menendez E."/>
            <person name="diCenzo G.C."/>
        </authorList>
    </citation>
    <scope>NUCLEOTIDE SEQUENCE [LARGE SCALE GENOMIC DNA]</scope>
    <source>
        <strain evidence="2 3">LMG 27395</strain>
    </source>
</reference>
<evidence type="ECO:0000313" key="2">
    <source>
        <dbReference type="EMBL" id="WEX82940.1"/>
    </source>
</evidence>
<keyword evidence="3" id="KW-1185">Reference proteome</keyword>
<dbReference type="RefSeq" id="WP_280733706.1">
    <property type="nucleotide sequence ID" value="NZ_CP120368.1"/>
</dbReference>
<gene>
    <name evidence="2" type="ORF">PYH38_005287</name>
</gene>
<dbReference type="Proteomes" id="UP001235547">
    <property type="component" value="Chromosome 1"/>
</dbReference>
<name>A0ABY8CWC0_9HYPH</name>
<dbReference type="Pfam" id="PF00753">
    <property type="entry name" value="Lactamase_B"/>
    <property type="match status" value="1"/>
</dbReference>
<feature type="domain" description="Metallo-beta-lactamase" evidence="1">
    <location>
        <begin position="20"/>
        <end position="88"/>
    </location>
</feature>